<proteinExistence type="predicted"/>
<dbReference type="EMBL" id="RBXR01000001">
    <property type="protein sequence ID" value="RKT69188.1"/>
    <property type="molecule type" value="Genomic_DNA"/>
</dbReference>
<feature type="transmembrane region" description="Helical" evidence="1">
    <location>
        <begin position="85"/>
        <end position="108"/>
    </location>
</feature>
<comment type="caution">
    <text evidence="2">The sequence shown here is derived from an EMBL/GenBank/DDBJ whole genome shotgun (WGS) entry which is preliminary data.</text>
</comment>
<dbReference type="Proteomes" id="UP000272729">
    <property type="component" value="Unassembled WGS sequence"/>
</dbReference>
<keyword evidence="1" id="KW-1133">Transmembrane helix</keyword>
<evidence type="ECO:0000313" key="3">
    <source>
        <dbReference type="Proteomes" id="UP000272729"/>
    </source>
</evidence>
<feature type="transmembrane region" description="Helical" evidence="1">
    <location>
        <begin position="254"/>
        <end position="282"/>
    </location>
</feature>
<keyword evidence="3" id="KW-1185">Reference proteome</keyword>
<accession>A0A495XCC5</accession>
<evidence type="ECO:0008006" key="4">
    <source>
        <dbReference type="Google" id="ProtNLM"/>
    </source>
</evidence>
<feature type="transmembrane region" description="Helical" evidence="1">
    <location>
        <begin position="25"/>
        <end position="45"/>
    </location>
</feature>
<sequence>MIRVWLLESLSNGFDTPVRDANLQVYRMLLAAAVLIKIGATAFLGDWNRFRPGGFGRYVLERQRGVRWARFLAAVHKPLVVARGIAAVMLFFGVAPKIAALIAAVGFLHELSYEYRFNTIYISLSLLCLLPAGRLGDSLSLSDGSSSANTWSQFLIVLLTADMYWNSAYHKVRSSQFVSGLSLAQLAYVARQAKPLLPMWEYAHPPLGATRAAAAGGAGTRWRVLAVTVVVLEVLIPVGLLVPETRSAAIAAGVALHMAFLGILPLRLAPFTLATLAAYLVFVP</sequence>
<evidence type="ECO:0000313" key="2">
    <source>
        <dbReference type="EMBL" id="RKT69188.1"/>
    </source>
</evidence>
<organism evidence="2 3">
    <name type="scientific">Saccharothrix variisporea</name>
    <dbReference type="NCBI Taxonomy" id="543527"/>
    <lineage>
        <taxon>Bacteria</taxon>
        <taxon>Bacillati</taxon>
        <taxon>Actinomycetota</taxon>
        <taxon>Actinomycetes</taxon>
        <taxon>Pseudonocardiales</taxon>
        <taxon>Pseudonocardiaceae</taxon>
        <taxon>Saccharothrix</taxon>
    </lineage>
</organism>
<protein>
    <recommendedName>
        <fullName evidence="4">HTTM domain-containing protein</fullName>
    </recommendedName>
</protein>
<keyword evidence="1" id="KW-0472">Membrane</keyword>
<gene>
    <name evidence="2" type="ORF">DFJ66_2384</name>
</gene>
<dbReference type="AlphaFoldDB" id="A0A495XCC5"/>
<feature type="transmembrane region" description="Helical" evidence="1">
    <location>
        <begin position="224"/>
        <end position="242"/>
    </location>
</feature>
<keyword evidence="1" id="KW-0812">Transmembrane</keyword>
<name>A0A495XCC5_9PSEU</name>
<reference evidence="2 3" key="1">
    <citation type="submission" date="2018-10" db="EMBL/GenBank/DDBJ databases">
        <title>Sequencing the genomes of 1000 actinobacteria strains.</title>
        <authorList>
            <person name="Klenk H.-P."/>
        </authorList>
    </citation>
    <scope>NUCLEOTIDE SEQUENCE [LARGE SCALE GENOMIC DNA]</scope>
    <source>
        <strain evidence="2 3">DSM 43911</strain>
    </source>
</reference>
<evidence type="ECO:0000256" key="1">
    <source>
        <dbReference type="SAM" id="Phobius"/>
    </source>
</evidence>